<dbReference type="AlphaFoldDB" id="W7YR75"/>
<name>W7YR75_9BACT</name>
<keyword evidence="13" id="KW-0597">Phosphoprotein</keyword>
<evidence type="ECO:0000256" key="9">
    <source>
        <dbReference type="ARBA" id="ARBA00022840"/>
    </source>
</evidence>
<evidence type="ECO:0000259" key="15">
    <source>
        <dbReference type="Pfam" id="PF01583"/>
    </source>
</evidence>
<evidence type="ECO:0000256" key="4">
    <source>
        <dbReference type="ARBA" id="ARBA00007008"/>
    </source>
</evidence>
<evidence type="ECO:0000313" key="16">
    <source>
        <dbReference type="EMBL" id="GAF04949.1"/>
    </source>
</evidence>
<dbReference type="eggNOG" id="COG0529">
    <property type="taxonomic scope" value="Bacteria"/>
</dbReference>
<keyword evidence="7 13" id="KW-0547">Nucleotide-binding</keyword>
<dbReference type="HAMAP" id="MF_00065">
    <property type="entry name" value="Adenylyl_sulf_kinase"/>
    <property type="match status" value="1"/>
</dbReference>
<evidence type="ECO:0000256" key="6">
    <source>
        <dbReference type="ARBA" id="ARBA00022679"/>
    </source>
</evidence>
<comment type="caution">
    <text evidence="16">The sequence shown here is derived from an EMBL/GenBank/DDBJ whole genome shotgun (WGS) entry which is preliminary data.</text>
</comment>
<comment type="similarity">
    <text evidence="4 13 14">Belongs to the APS kinase family.</text>
</comment>
<organism evidence="16 17">
    <name type="scientific">Saccharicrinis fermentans DSM 9555 = JCM 21142</name>
    <dbReference type="NCBI Taxonomy" id="869213"/>
    <lineage>
        <taxon>Bacteria</taxon>
        <taxon>Pseudomonadati</taxon>
        <taxon>Bacteroidota</taxon>
        <taxon>Bacteroidia</taxon>
        <taxon>Marinilabiliales</taxon>
        <taxon>Marinilabiliaceae</taxon>
        <taxon>Saccharicrinis</taxon>
    </lineage>
</organism>
<dbReference type="RefSeq" id="WP_027471781.1">
    <property type="nucleotide sequence ID" value="NZ_BAMD01000061.1"/>
</dbReference>
<evidence type="ECO:0000256" key="7">
    <source>
        <dbReference type="ARBA" id="ARBA00022741"/>
    </source>
</evidence>
<dbReference type="NCBIfam" id="NF003013">
    <property type="entry name" value="PRK03846.1"/>
    <property type="match status" value="1"/>
</dbReference>
<gene>
    <name evidence="13" type="primary">cysC</name>
    <name evidence="16" type="ORF">JCM21142_93672</name>
</gene>
<comment type="pathway">
    <text evidence="3 13 14">Sulfur metabolism; hydrogen sulfide biosynthesis; sulfite from sulfate: step 2/3.</text>
</comment>
<dbReference type="OrthoDB" id="9804504at2"/>
<dbReference type="PANTHER" id="PTHR11055">
    <property type="entry name" value="BIFUNCTIONAL 3'-PHOSPHOADENOSINE 5'-PHOSPHOSULFATE SYNTHASE"/>
    <property type="match status" value="1"/>
</dbReference>
<evidence type="ECO:0000256" key="2">
    <source>
        <dbReference type="ARBA" id="ARBA00002632"/>
    </source>
</evidence>
<comment type="function">
    <text evidence="2 13 14">Catalyzes the synthesis of activated sulfate.</text>
</comment>
<dbReference type="EC" id="2.7.1.25" evidence="5 13"/>
<accession>W7YR75</accession>
<dbReference type="UniPathway" id="UPA00140">
    <property type="reaction ID" value="UER00205"/>
</dbReference>
<keyword evidence="9 13" id="KW-0067">ATP-binding</keyword>
<dbReference type="Gene3D" id="3.40.50.300">
    <property type="entry name" value="P-loop containing nucleotide triphosphate hydrolases"/>
    <property type="match status" value="1"/>
</dbReference>
<evidence type="ECO:0000256" key="11">
    <source>
        <dbReference type="ARBA" id="ARBA00031393"/>
    </source>
</evidence>
<keyword evidence="8 13" id="KW-0418">Kinase</keyword>
<dbReference type="EMBL" id="BAMD01000061">
    <property type="protein sequence ID" value="GAF04949.1"/>
    <property type="molecule type" value="Genomic_DNA"/>
</dbReference>
<dbReference type="CDD" id="cd02027">
    <property type="entry name" value="APSK"/>
    <property type="match status" value="1"/>
</dbReference>
<dbReference type="STRING" id="869213.GCA_000517085_02122"/>
<dbReference type="GO" id="GO:0005524">
    <property type="term" value="F:ATP binding"/>
    <property type="evidence" value="ECO:0007669"/>
    <property type="project" value="UniProtKB-UniRule"/>
</dbReference>
<keyword evidence="6 13" id="KW-0808">Transferase</keyword>
<reference evidence="16 17" key="1">
    <citation type="journal article" date="2014" name="Genome Announc.">
        <title>Draft Genome Sequence of Cytophaga fermentans JCM 21142T, a Facultative Anaerobe Isolated from Marine Mud.</title>
        <authorList>
            <person name="Starns D."/>
            <person name="Oshima K."/>
            <person name="Suda W."/>
            <person name="Iino T."/>
            <person name="Yuki M."/>
            <person name="Inoue J."/>
            <person name="Kitamura K."/>
            <person name="Iida T."/>
            <person name="Darby A."/>
            <person name="Hattori M."/>
            <person name="Ohkuma M."/>
        </authorList>
    </citation>
    <scope>NUCLEOTIDE SEQUENCE [LARGE SCALE GENOMIC DNA]</scope>
    <source>
        <strain evidence="16 17">JCM 21142</strain>
    </source>
</reference>
<feature type="domain" description="APS kinase" evidence="15">
    <location>
        <begin position="25"/>
        <end position="173"/>
    </location>
</feature>
<dbReference type="InterPro" id="IPR059117">
    <property type="entry name" value="APS_kinase_dom"/>
</dbReference>
<dbReference type="GO" id="GO:0004020">
    <property type="term" value="F:adenylylsulfate kinase activity"/>
    <property type="evidence" value="ECO:0007669"/>
    <property type="project" value="UniProtKB-UniRule"/>
</dbReference>
<evidence type="ECO:0000256" key="14">
    <source>
        <dbReference type="RuleBase" id="RU004347"/>
    </source>
</evidence>
<comment type="catalytic activity">
    <reaction evidence="1 13 14">
        <text>adenosine 5'-phosphosulfate + ATP = 3'-phosphoadenylyl sulfate + ADP + H(+)</text>
        <dbReference type="Rhea" id="RHEA:24152"/>
        <dbReference type="ChEBI" id="CHEBI:15378"/>
        <dbReference type="ChEBI" id="CHEBI:30616"/>
        <dbReference type="ChEBI" id="CHEBI:58243"/>
        <dbReference type="ChEBI" id="CHEBI:58339"/>
        <dbReference type="ChEBI" id="CHEBI:456216"/>
        <dbReference type="EC" id="2.7.1.25"/>
    </reaction>
</comment>
<evidence type="ECO:0000256" key="3">
    <source>
        <dbReference type="ARBA" id="ARBA00004806"/>
    </source>
</evidence>
<evidence type="ECO:0000256" key="10">
    <source>
        <dbReference type="ARBA" id="ARBA00029724"/>
    </source>
</evidence>
<evidence type="ECO:0000256" key="5">
    <source>
        <dbReference type="ARBA" id="ARBA00012121"/>
    </source>
</evidence>
<dbReference type="InterPro" id="IPR002891">
    <property type="entry name" value="APS"/>
</dbReference>
<proteinExistence type="inferred from homology"/>
<dbReference type="Pfam" id="PF01583">
    <property type="entry name" value="APS_kinase"/>
    <property type="match status" value="1"/>
</dbReference>
<sequence>MTNIHPTNIYLSRSDKEHYLRQNAKIIWITGLSGSGKSTLAHGLERKLAEKGYFTQVLDGDNIRTGINKNLGFSDEDRTENVRRIAEVNKLFLNCGIITINAFVSPTNDIRHMAREIIGTDNFIEIFVDASFDTCAKRDPKGLYKKALAGEILNFTGLDAPFDRPDDAELTINTDTLTIDEGIEKAYEYVKAAVRW</sequence>
<evidence type="ECO:0000256" key="1">
    <source>
        <dbReference type="ARBA" id="ARBA00001823"/>
    </source>
</evidence>
<dbReference type="NCBIfam" id="TIGR00455">
    <property type="entry name" value="apsK"/>
    <property type="match status" value="1"/>
</dbReference>
<keyword evidence="17" id="KW-1185">Reference proteome</keyword>
<evidence type="ECO:0000256" key="13">
    <source>
        <dbReference type="HAMAP-Rule" id="MF_00065"/>
    </source>
</evidence>
<dbReference type="GO" id="GO:0000103">
    <property type="term" value="P:sulfate assimilation"/>
    <property type="evidence" value="ECO:0007669"/>
    <property type="project" value="UniProtKB-UniRule"/>
</dbReference>
<evidence type="ECO:0000256" key="8">
    <source>
        <dbReference type="ARBA" id="ARBA00022777"/>
    </source>
</evidence>
<feature type="binding site" evidence="13">
    <location>
        <begin position="31"/>
        <end position="38"/>
    </location>
    <ligand>
        <name>ATP</name>
        <dbReference type="ChEBI" id="CHEBI:30616"/>
    </ligand>
</feature>
<dbReference type="SUPFAM" id="SSF52540">
    <property type="entry name" value="P-loop containing nucleoside triphosphate hydrolases"/>
    <property type="match status" value="1"/>
</dbReference>
<protein>
    <recommendedName>
        <fullName evidence="5 13">Adenylyl-sulfate kinase</fullName>
        <ecNumber evidence="5 13">2.7.1.25</ecNumber>
    </recommendedName>
    <alternativeName>
        <fullName evidence="11 13">APS kinase</fullName>
    </alternativeName>
    <alternativeName>
        <fullName evidence="12 13">ATP adenosine-5'-phosphosulfate 3'-phosphotransferase</fullName>
    </alternativeName>
    <alternativeName>
        <fullName evidence="10 13">Adenosine-5'-phosphosulfate kinase</fullName>
    </alternativeName>
</protein>
<evidence type="ECO:0000256" key="12">
    <source>
        <dbReference type="ARBA" id="ARBA00031464"/>
    </source>
</evidence>
<dbReference type="PANTHER" id="PTHR11055:SF1">
    <property type="entry name" value="PAPS SYNTHETASE, ISOFORM D"/>
    <property type="match status" value="1"/>
</dbReference>
<dbReference type="InterPro" id="IPR027417">
    <property type="entry name" value="P-loop_NTPase"/>
</dbReference>
<feature type="active site" description="Phosphoserine intermediate" evidence="13">
    <location>
        <position position="105"/>
    </location>
</feature>
<evidence type="ECO:0000313" key="17">
    <source>
        <dbReference type="Proteomes" id="UP000019402"/>
    </source>
</evidence>
<dbReference type="GO" id="GO:0070814">
    <property type="term" value="P:hydrogen sulfide biosynthetic process"/>
    <property type="evidence" value="ECO:0007669"/>
    <property type="project" value="UniProtKB-UniRule"/>
</dbReference>
<dbReference type="Proteomes" id="UP000019402">
    <property type="component" value="Unassembled WGS sequence"/>
</dbReference>